<protein>
    <submittedName>
        <fullName evidence="2">Uncharacterized protein</fullName>
    </submittedName>
</protein>
<comment type="caution">
    <text evidence="2">The sequence shown here is derived from an EMBL/GenBank/DDBJ whole genome shotgun (WGS) entry which is preliminary data.</text>
</comment>
<feature type="chain" id="PRO_5045555137" evidence="1">
    <location>
        <begin position="20"/>
        <end position="69"/>
    </location>
</feature>
<accession>A0ABR3FWB1</accession>
<keyword evidence="3" id="KW-1185">Reference proteome</keyword>
<sequence>MKLLVTVVTTSIVFMATAGAGVPSLRQRSDIETCKGYSAETRKSTLTVPTGTYSSATGTLVIPVNMASE</sequence>
<name>A0ABR3FWB1_9AGAR</name>
<dbReference type="EMBL" id="JBAHYK010000053">
    <property type="protein sequence ID" value="KAL0579606.1"/>
    <property type="molecule type" value="Genomic_DNA"/>
</dbReference>
<reference evidence="2 3" key="1">
    <citation type="submission" date="2024-02" db="EMBL/GenBank/DDBJ databases">
        <title>A draft genome for the cacao thread blight pathogen Marasmius crinis-equi.</title>
        <authorList>
            <person name="Cohen S.P."/>
            <person name="Baruah I.K."/>
            <person name="Amoako-Attah I."/>
            <person name="Bukari Y."/>
            <person name="Meinhardt L.W."/>
            <person name="Bailey B.A."/>
        </authorList>
    </citation>
    <scope>NUCLEOTIDE SEQUENCE [LARGE SCALE GENOMIC DNA]</scope>
    <source>
        <strain evidence="2 3">GH-76</strain>
    </source>
</reference>
<dbReference type="Proteomes" id="UP001465976">
    <property type="component" value="Unassembled WGS sequence"/>
</dbReference>
<gene>
    <name evidence="2" type="ORF">V5O48_002378</name>
</gene>
<proteinExistence type="predicted"/>
<evidence type="ECO:0000256" key="1">
    <source>
        <dbReference type="SAM" id="SignalP"/>
    </source>
</evidence>
<evidence type="ECO:0000313" key="3">
    <source>
        <dbReference type="Proteomes" id="UP001465976"/>
    </source>
</evidence>
<organism evidence="2 3">
    <name type="scientific">Marasmius crinis-equi</name>
    <dbReference type="NCBI Taxonomy" id="585013"/>
    <lineage>
        <taxon>Eukaryota</taxon>
        <taxon>Fungi</taxon>
        <taxon>Dikarya</taxon>
        <taxon>Basidiomycota</taxon>
        <taxon>Agaricomycotina</taxon>
        <taxon>Agaricomycetes</taxon>
        <taxon>Agaricomycetidae</taxon>
        <taxon>Agaricales</taxon>
        <taxon>Marasmiineae</taxon>
        <taxon>Marasmiaceae</taxon>
        <taxon>Marasmius</taxon>
    </lineage>
</organism>
<evidence type="ECO:0000313" key="2">
    <source>
        <dbReference type="EMBL" id="KAL0579606.1"/>
    </source>
</evidence>
<keyword evidence="1" id="KW-0732">Signal</keyword>
<feature type="signal peptide" evidence="1">
    <location>
        <begin position="1"/>
        <end position="19"/>
    </location>
</feature>